<dbReference type="EMBL" id="KB469310">
    <property type="protein sequence ID" value="EPQ51553.1"/>
    <property type="molecule type" value="Genomic_DNA"/>
</dbReference>
<evidence type="ECO:0000313" key="3">
    <source>
        <dbReference type="Proteomes" id="UP000030669"/>
    </source>
</evidence>
<dbReference type="AlphaFoldDB" id="S7PVM6"/>
<feature type="region of interest" description="Disordered" evidence="1">
    <location>
        <begin position="72"/>
        <end position="93"/>
    </location>
</feature>
<gene>
    <name evidence="2" type="ORF">GLOTRDRAFT_132919</name>
</gene>
<accession>S7PVM6</accession>
<keyword evidence="3" id="KW-1185">Reference proteome</keyword>
<dbReference type="Proteomes" id="UP000030669">
    <property type="component" value="Unassembled WGS sequence"/>
</dbReference>
<proteinExistence type="predicted"/>
<organism evidence="2 3">
    <name type="scientific">Gloeophyllum trabeum (strain ATCC 11539 / FP-39264 / Madison 617)</name>
    <name type="common">Brown rot fungus</name>
    <dbReference type="NCBI Taxonomy" id="670483"/>
    <lineage>
        <taxon>Eukaryota</taxon>
        <taxon>Fungi</taxon>
        <taxon>Dikarya</taxon>
        <taxon>Basidiomycota</taxon>
        <taxon>Agaricomycotina</taxon>
        <taxon>Agaricomycetes</taxon>
        <taxon>Gloeophyllales</taxon>
        <taxon>Gloeophyllaceae</taxon>
        <taxon>Gloeophyllum</taxon>
    </lineage>
</organism>
<feature type="region of interest" description="Disordered" evidence="1">
    <location>
        <begin position="226"/>
        <end position="289"/>
    </location>
</feature>
<protein>
    <submittedName>
        <fullName evidence="2">Uncharacterized protein</fullName>
    </submittedName>
</protein>
<evidence type="ECO:0000313" key="2">
    <source>
        <dbReference type="EMBL" id="EPQ51553.1"/>
    </source>
</evidence>
<evidence type="ECO:0000256" key="1">
    <source>
        <dbReference type="SAM" id="MobiDB-lite"/>
    </source>
</evidence>
<sequence length="289" mass="30488">MPTPWVQDAGFSDADSSDDDQLLPSSEPDQHFSSHISDSFSLEAAEEGRVGRQIGTGVRQRFGWSGEHAELSAGQERGNGHAPAGYGSAPQPGEHRLFAVAGSNMSTVFQSRSVHADESTMPQGSHSVPQNTGLTLHVHHPPLISPPSWSQTAGTSLNTRQFVYGGQIYYPHLSLHRMPAAERAQLHCEDLSYAAPSNMHPLGSPSLTDTTAGQDVQLESASCLFTPERNPEAIPSKADEDAVTPRGTPDGSATPTAHSGAASTVPRGISAAVDQGANGQKTRDGNPLK</sequence>
<dbReference type="HOGENOM" id="CLU_963298_0_0_1"/>
<reference evidence="2 3" key="1">
    <citation type="journal article" date="2012" name="Science">
        <title>The Paleozoic origin of enzymatic lignin decomposition reconstructed from 31 fungal genomes.</title>
        <authorList>
            <person name="Floudas D."/>
            <person name="Binder M."/>
            <person name="Riley R."/>
            <person name="Barry K."/>
            <person name="Blanchette R.A."/>
            <person name="Henrissat B."/>
            <person name="Martinez A.T."/>
            <person name="Otillar R."/>
            <person name="Spatafora J.W."/>
            <person name="Yadav J.S."/>
            <person name="Aerts A."/>
            <person name="Benoit I."/>
            <person name="Boyd A."/>
            <person name="Carlson A."/>
            <person name="Copeland A."/>
            <person name="Coutinho P.M."/>
            <person name="de Vries R.P."/>
            <person name="Ferreira P."/>
            <person name="Findley K."/>
            <person name="Foster B."/>
            <person name="Gaskell J."/>
            <person name="Glotzer D."/>
            <person name="Gorecki P."/>
            <person name="Heitman J."/>
            <person name="Hesse C."/>
            <person name="Hori C."/>
            <person name="Igarashi K."/>
            <person name="Jurgens J.A."/>
            <person name="Kallen N."/>
            <person name="Kersten P."/>
            <person name="Kohler A."/>
            <person name="Kuees U."/>
            <person name="Kumar T.K.A."/>
            <person name="Kuo A."/>
            <person name="LaButti K."/>
            <person name="Larrondo L.F."/>
            <person name="Lindquist E."/>
            <person name="Ling A."/>
            <person name="Lombard V."/>
            <person name="Lucas S."/>
            <person name="Lundell T."/>
            <person name="Martin R."/>
            <person name="McLaughlin D.J."/>
            <person name="Morgenstern I."/>
            <person name="Morin E."/>
            <person name="Murat C."/>
            <person name="Nagy L.G."/>
            <person name="Nolan M."/>
            <person name="Ohm R.A."/>
            <person name="Patyshakuliyeva A."/>
            <person name="Rokas A."/>
            <person name="Ruiz-Duenas F.J."/>
            <person name="Sabat G."/>
            <person name="Salamov A."/>
            <person name="Samejima M."/>
            <person name="Schmutz J."/>
            <person name="Slot J.C."/>
            <person name="St John F."/>
            <person name="Stenlid J."/>
            <person name="Sun H."/>
            <person name="Sun S."/>
            <person name="Syed K."/>
            <person name="Tsang A."/>
            <person name="Wiebenga A."/>
            <person name="Young D."/>
            <person name="Pisabarro A."/>
            <person name="Eastwood D.C."/>
            <person name="Martin F."/>
            <person name="Cullen D."/>
            <person name="Grigoriev I.V."/>
            <person name="Hibbett D.S."/>
        </authorList>
    </citation>
    <scope>NUCLEOTIDE SEQUENCE [LARGE SCALE GENOMIC DNA]</scope>
    <source>
        <strain evidence="2 3">ATCC 11539</strain>
    </source>
</reference>
<feature type="region of interest" description="Disordered" evidence="1">
    <location>
        <begin position="1"/>
        <end position="34"/>
    </location>
</feature>
<dbReference type="GeneID" id="19302610"/>
<dbReference type="RefSeq" id="XP_007870009.1">
    <property type="nucleotide sequence ID" value="XM_007871818.1"/>
</dbReference>
<name>S7PVM6_GLOTA</name>
<dbReference type="KEGG" id="gtr:GLOTRDRAFT_132919"/>